<dbReference type="Pfam" id="PF03951">
    <property type="entry name" value="Gln-synt_N"/>
    <property type="match status" value="1"/>
</dbReference>
<protein>
    <recommendedName>
        <fullName evidence="3 11">Glutamine synthetase</fullName>
        <ecNumber evidence="3 11">6.3.1.2</ecNumber>
    </recommendedName>
</protein>
<evidence type="ECO:0000259" key="12">
    <source>
        <dbReference type="PROSITE" id="PS51986"/>
    </source>
</evidence>
<feature type="domain" description="GS beta-grasp" evidence="12">
    <location>
        <begin position="31"/>
        <end position="111"/>
    </location>
</feature>
<dbReference type="PROSITE" id="PS00181">
    <property type="entry name" value="GLNA_ATP"/>
    <property type="match status" value="1"/>
</dbReference>
<dbReference type="FunFam" id="3.10.20.70:FF:000004">
    <property type="entry name" value="Glutamine synthetase"/>
    <property type="match status" value="1"/>
</dbReference>
<gene>
    <name evidence="14" type="ORF">NP493_436g02020</name>
</gene>
<evidence type="ECO:0000256" key="5">
    <source>
        <dbReference type="ARBA" id="ARBA00022598"/>
    </source>
</evidence>
<evidence type="ECO:0000259" key="13">
    <source>
        <dbReference type="PROSITE" id="PS51987"/>
    </source>
</evidence>
<evidence type="ECO:0000256" key="9">
    <source>
        <dbReference type="PROSITE-ProRule" id="PRU01330"/>
    </source>
</evidence>
<dbReference type="PANTHER" id="PTHR20852:SF57">
    <property type="entry name" value="GLUTAMINE SYNTHETASE 2 CYTOPLASMIC"/>
    <property type="match status" value="1"/>
</dbReference>
<feature type="domain" description="GS catalytic" evidence="13">
    <location>
        <begin position="118"/>
        <end position="368"/>
    </location>
</feature>
<dbReference type="Proteomes" id="UP001209878">
    <property type="component" value="Unassembled WGS sequence"/>
</dbReference>
<evidence type="ECO:0000256" key="6">
    <source>
        <dbReference type="ARBA" id="ARBA00022741"/>
    </source>
</evidence>
<dbReference type="EMBL" id="JAODUO010000436">
    <property type="protein sequence ID" value="KAK2180606.1"/>
    <property type="molecule type" value="Genomic_DNA"/>
</dbReference>
<keyword evidence="15" id="KW-1185">Reference proteome</keyword>
<dbReference type="PANTHER" id="PTHR20852">
    <property type="entry name" value="GLUTAMINE SYNTHETASE"/>
    <property type="match status" value="1"/>
</dbReference>
<dbReference type="InterPro" id="IPR008146">
    <property type="entry name" value="Gln_synth_cat_dom"/>
</dbReference>
<sequence>MSSSPIEWKCVADKPAVMGRYMGLEVPGSLTQAMYVWIDGSGEGLRAKTKTLDTEPKCAEDCPVWNFDGSSTGQAEGCDSDIFLYPVSMFRDPFRGGRNKLVLCETYTHDKKPSESNRRKSCKVVMDKAKDDKPWFGIEQEYTLLGLDKHPFGWPKNGFPGPQGPYYCAVGADKILGRGVVEAHYRACLYAGVKISGTNAEVMPAQWEFQVGPCEGIAMGDQLWMARFLLHRVAEDFNLVVSFDPKPIPGDWNGAGAHCNFSTKKMREKGGIDVINAAIKKLSTTHQRHIQVYDPHQGKDNERRLTGLHETSTILEFSAGVANRNASVRIPRTVAEDGFGYLEDRRPSSNCDPYSVTEMLVRTTVLNE</sequence>
<keyword evidence="5 11" id="KW-0436">Ligase</keyword>
<evidence type="ECO:0000313" key="15">
    <source>
        <dbReference type="Proteomes" id="UP001209878"/>
    </source>
</evidence>
<dbReference type="InterPro" id="IPR014746">
    <property type="entry name" value="Gln_synth/guanido_kin_cat_dom"/>
</dbReference>
<dbReference type="SUPFAM" id="SSF55931">
    <property type="entry name" value="Glutamine synthetase/guanido kinase"/>
    <property type="match status" value="1"/>
</dbReference>
<dbReference type="GO" id="GO:0005524">
    <property type="term" value="F:ATP binding"/>
    <property type="evidence" value="ECO:0007669"/>
    <property type="project" value="UniProtKB-KW"/>
</dbReference>
<dbReference type="InterPro" id="IPR008147">
    <property type="entry name" value="Gln_synt_N"/>
</dbReference>
<evidence type="ECO:0000256" key="4">
    <source>
        <dbReference type="ARBA" id="ARBA00022490"/>
    </source>
</evidence>
<evidence type="ECO:0000256" key="2">
    <source>
        <dbReference type="ARBA" id="ARBA00009897"/>
    </source>
</evidence>
<evidence type="ECO:0000256" key="11">
    <source>
        <dbReference type="RuleBase" id="RU004356"/>
    </source>
</evidence>
<dbReference type="GO" id="GO:0006542">
    <property type="term" value="P:glutamine biosynthetic process"/>
    <property type="evidence" value="ECO:0007669"/>
    <property type="project" value="InterPro"/>
</dbReference>
<evidence type="ECO:0000313" key="14">
    <source>
        <dbReference type="EMBL" id="KAK2180606.1"/>
    </source>
</evidence>
<comment type="similarity">
    <text evidence="2 9 10">Belongs to the glutamine synthetase family.</text>
</comment>
<proteinExistence type="inferred from homology"/>
<dbReference type="FunFam" id="3.30.590.10:FF:000011">
    <property type="entry name" value="Glutamine synthetase"/>
    <property type="match status" value="1"/>
</dbReference>
<comment type="caution">
    <text evidence="14">The sequence shown here is derived from an EMBL/GenBank/DDBJ whole genome shotgun (WGS) entry which is preliminary data.</text>
</comment>
<keyword evidence="7 11" id="KW-0067">ATP-binding</keyword>
<dbReference type="Gene3D" id="3.30.590.10">
    <property type="entry name" value="Glutamine synthetase/guanido kinase, catalytic domain"/>
    <property type="match status" value="2"/>
</dbReference>
<keyword evidence="6 11" id="KW-0547">Nucleotide-binding</keyword>
<dbReference type="InterPro" id="IPR027303">
    <property type="entry name" value="Gln_synth_gly_rich_site"/>
</dbReference>
<dbReference type="PROSITE" id="PS51987">
    <property type="entry name" value="GS_CATALYTIC"/>
    <property type="match status" value="1"/>
</dbReference>
<dbReference type="EC" id="6.3.1.2" evidence="3 11"/>
<dbReference type="SUPFAM" id="SSF54368">
    <property type="entry name" value="Glutamine synthetase, N-terminal domain"/>
    <property type="match status" value="1"/>
</dbReference>
<evidence type="ECO:0000256" key="7">
    <source>
        <dbReference type="ARBA" id="ARBA00022840"/>
    </source>
</evidence>
<evidence type="ECO:0000256" key="1">
    <source>
        <dbReference type="ARBA" id="ARBA00004496"/>
    </source>
</evidence>
<dbReference type="PROSITE" id="PS00180">
    <property type="entry name" value="GLNA_1"/>
    <property type="match status" value="1"/>
</dbReference>
<keyword evidence="4" id="KW-0963">Cytoplasm</keyword>
<dbReference type="GO" id="GO:0004356">
    <property type="term" value="F:glutamine synthetase activity"/>
    <property type="evidence" value="ECO:0007669"/>
    <property type="project" value="UniProtKB-EC"/>
</dbReference>
<reference evidence="14" key="1">
    <citation type="journal article" date="2023" name="Mol. Biol. Evol.">
        <title>Third-Generation Sequencing Reveals the Adaptive Role of the Epigenome in Three Deep-Sea Polychaetes.</title>
        <authorList>
            <person name="Perez M."/>
            <person name="Aroh O."/>
            <person name="Sun Y."/>
            <person name="Lan Y."/>
            <person name="Juniper S.K."/>
            <person name="Young C.R."/>
            <person name="Angers B."/>
            <person name="Qian P.Y."/>
        </authorList>
    </citation>
    <scope>NUCLEOTIDE SEQUENCE</scope>
    <source>
        <strain evidence="14">R07B-5</strain>
    </source>
</reference>
<evidence type="ECO:0000256" key="8">
    <source>
        <dbReference type="ARBA" id="ARBA00049436"/>
    </source>
</evidence>
<evidence type="ECO:0000256" key="10">
    <source>
        <dbReference type="RuleBase" id="RU000384"/>
    </source>
</evidence>
<comment type="subcellular location">
    <subcellularLocation>
        <location evidence="1">Cytoplasm</location>
    </subcellularLocation>
</comment>
<name>A0AAD9L067_RIDPI</name>
<dbReference type="PROSITE" id="PS51986">
    <property type="entry name" value="GS_BETA_GRASP"/>
    <property type="match status" value="1"/>
</dbReference>
<organism evidence="14 15">
    <name type="scientific">Ridgeia piscesae</name>
    <name type="common">Tubeworm</name>
    <dbReference type="NCBI Taxonomy" id="27915"/>
    <lineage>
        <taxon>Eukaryota</taxon>
        <taxon>Metazoa</taxon>
        <taxon>Spiralia</taxon>
        <taxon>Lophotrochozoa</taxon>
        <taxon>Annelida</taxon>
        <taxon>Polychaeta</taxon>
        <taxon>Sedentaria</taxon>
        <taxon>Canalipalpata</taxon>
        <taxon>Sabellida</taxon>
        <taxon>Siboglinidae</taxon>
        <taxon>Ridgeia</taxon>
    </lineage>
</organism>
<dbReference type="Gene3D" id="3.10.20.70">
    <property type="entry name" value="Glutamine synthetase, N-terminal domain"/>
    <property type="match status" value="1"/>
</dbReference>
<dbReference type="Pfam" id="PF00120">
    <property type="entry name" value="Gln-synt_C"/>
    <property type="match status" value="1"/>
</dbReference>
<dbReference type="AlphaFoldDB" id="A0AAD9L067"/>
<dbReference type="GO" id="GO:0005737">
    <property type="term" value="C:cytoplasm"/>
    <property type="evidence" value="ECO:0007669"/>
    <property type="project" value="UniProtKB-SubCell"/>
</dbReference>
<dbReference type="InterPro" id="IPR036651">
    <property type="entry name" value="Gln_synt_N_sf"/>
</dbReference>
<evidence type="ECO:0000256" key="3">
    <source>
        <dbReference type="ARBA" id="ARBA00012937"/>
    </source>
</evidence>
<accession>A0AAD9L067</accession>
<comment type="catalytic activity">
    <reaction evidence="8 11">
        <text>L-glutamate + NH4(+) + ATP = L-glutamine + ADP + phosphate + H(+)</text>
        <dbReference type="Rhea" id="RHEA:16169"/>
        <dbReference type="ChEBI" id="CHEBI:15378"/>
        <dbReference type="ChEBI" id="CHEBI:28938"/>
        <dbReference type="ChEBI" id="CHEBI:29985"/>
        <dbReference type="ChEBI" id="CHEBI:30616"/>
        <dbReference type="ChEBI" id="CHEBI:43474"/>
        <dbReference type="ChEBI" id="CHEBI:58359"/>
        <dbReference type="ChEBI" id="CHEBI:456216"/>
        <dbReference type="EC" id="6.3.1.2"/>
    </reaction>
</comment>
<dbReference type="SMART" id="SM01230">
    <property type="entry name" value="Gln-synt_C"/>
    <property type="match status" value="1"/>
</dbReference>
<dbReference type="InterPro" id="IPR050292">
    <property type="entry name" value="Glutamine_Synthetase"/>
</dbReference>
<dbReference type="InterPro" id="IPR027302">
    <property type="entry name" value="Gln_synth_N_conserv_site"/>
</dbReference>